<reference evidence="8 9" key="1">
    <citation type="submission" date="2016-10" db="EMBL/GenBank/DDBJ databases">
        <authorList>
            <person name="de Groot N.N."/>
        </authorList>
    </citation>
    <scope>NUCLEOTIDE SEQUENCE [LARGE SCALE GENOMIC DNA]</scope>
    <source>
        <strain evidence="8 9">DSM 44993</strain>
    </source>
</reference>
<dbReference type="PROSITE" id="PS00211">
    <property type="entry name" value="ABC_TRANSPORTER_1"/>
    <property type="match status" value="1"/>
</dbReference>
<dbReference type="Proteomes" id="UP000198582">
    <property type="component" value="Unassembled WGS sequence"/>
</dbReference>
<dbReference type="InterPro" id="IPR050763">
    <property type="entry name" value="ABC_transporter_ATP-binding"/>
</dbReference>
<dbReference type="STRING" id="394193.SAMN04489732_118177"/>
<dbReference type="SMART" id="SM00382">
    <property type="entry name" value="AAA"/>
    <property type="match status" value="1"/>
</dbReference>
<dbReference type="GO" id="GO:0016887">
    <property type="term" value="F:ATP hydrolysis activity"/>
    <property type="evidence" value="ECO:0007669"/>
    <property type="project" value="InterPro"/>
</dbReference>
<keyword evidence="6" id="KW-0046">Antibiotic resistance</keyword>
<dbReference type="Pfam" id="PF00005">
    <property type="entry name" value="ABC_tran"/>
    <property type="match status" value="1"/>
</dbReference>
<dbReference type="PROSITE" id="PS50893">
    <property type="entry name" value="ABC_TRANSPORTER_2"/>
    <property type="match status" value="1"/>
</dbReference>
<dbReference type="AlphaFoldDB" id="A0A1H8YJ61"/>
<protein>
    <submittedName>
        <fullName evidence="8">ABC transporter</fullName>
    </submittedName>
</protein>
<dbReference type="InterPro" id="IPR017871">
    <property type="entry name" value="ABC_transporter-like_CS"/>
</dbReference>
<dbReference type="EMBL" id="FOEF01000018">
    <property type="protein sequence ID" value="SEP52081.1"/>
    <property type="molecule type" value="Genomic_DNA"/>
</dbReference>
<evidence type="ECO:0000259" key="7">
    <source>
        <dbReference type="PROSITE" id="PS50893"/>
    </source>
</evidence>
<dbReference type="Gene3D" id="3.40.50.300">
    <property type="entry name" value="P-loop containing nucleotide triphosphate hydrolases"/>
    <property type="match status" value="1"/>
</dbReference>
<evidence type="ECO:0000256" key="6">
    <source>
        <dbReference type="ARBA" id="ARBA00023251"/>
    </source>
</evidence>
<dbReference type="GO" id="GO:0046677">
    <property type="term" value="P:response to antibiotic"/>
    <property type="evidence" value="ECO:0007669"/>
    <property type="project" value="UniProtKB-KW"/>
</dbReference>
<dbReference type="InterPro" id="IPR003439">
    <property type="entry name" value="ABC_transporter-like_ATP-bd"/>
</dbReference>
<proteinExistence type="inferred from homology"/>
<dbReference type="RefSeq" id="WP_245787622.1">
    <property type="nucleotide sequence ID" value="NZ_FOEF01000018.1"/>
</dbReference>
<sequence length="194" mass="20524">MLIETRGLGVSVGETELFSDLDLAVDAGECVVVTGANGVGKSTLLRCLYGTQQPTSGTVLVCGMPPDERTASFRRRVSVLMDDSALFDELTPRQHLDLLARSFGIPPATGLDDRADVPAADLSAGQRRRLLLLAATARPYEVLLLDEPERALDTAGRAWLTELVDAAKAGGAAVVAASHHAALVDEVADYLVEL</sequence>
<feature type="domain" description="ABC transporter" evidence="7">
    <location>
        <begin position="3"/>
        <end position="194"/>
    </location>
</feature>
<gene>
    <name evidence="8" type="ORF">SAMN04489732_118177</name>
</gene>
<dbReference type="SUPFAM" id="SSF52540">
    <property type="entry name" value="P-loop containing nucleoside triphosphate hydrolases"/>
    <property type="match status" value="1"/>
</dbReference>
<evidence type="ECO:0000256" key="1">
    <source>
        <dbReference type="ARBA" id="ARBA00004202"/>
    </source>
</evidence>
<dbReference type="PANTHER" id="PTHR42711:SF5">
    <property type="entry name" value="ABC TRANSPORTER ATP-BINDING PROTEIN NATA"/>
    <property type="match status" value="1"/>
</dbReference>
<organism evidence="8 9">
    <name type="scientific">Amycolatopsis saalfeldensis</name>
    <dbReference type="NCBI Taxonomy" id="394193"/>
    <lineage>
        <taxon>Bacteria</taxon>
        <taxon>Bacillati</taxon>
        <taxon>Actinomycetota</taxon>
        <taxon>Actinomycetes</taxon>
        <taxon>Pseudonocardiales</taxon>
        <taxon>Pseudonocardiaceae</taxon>
        <taxon>Amycolatopsis</taxon>
    </lineage>
</organism>
<dbReference type="GO" id="GO:0005886">
    <property type="term" value="C:plasma membrane"/>
    <property type="evidence" value="ECO:0007669"/>
    <property type="project" value="UniProtKB-SubCell"/>
</dbReference>
<evidence type="ECO:0000256" key="4">
    <source>
        <dbReference type="ARBA" id="ARBA00022741"/>
    </source>
</evidence>
<name>A0A1H8YJ61_9PSEU</name>
<evidence type="ECO:0000313" key="9">
    <source>
        <dbReference type="Proteomes" id="UP000198582"/>
    </source>
</evidence>
<keyword evidence="4" id="KW-0547">Nucleotide-binding</keyword>
<evidence type="ECO:0000313" key="8">
    <source>
        <dbReference type="EMBL" id="SEP52081.1"/>
    </source>
</evidence>
<dbReference type="GO" id="GO:0005524">
    <property type="term" value="F:ATP binding"/>
    <property type="evidence" value="ECO:0007669"/>
    <property type="project" value="UniProtKB-KW"/>
</dbReference>
<keyword evidence="5" id="KW-0067">ATP-binding</keyword>
<comment type="similarity">
    <text evidence="2">Belongs to the ABC transporter superfamily.</text>
</comment>
<accession>A0A1H8YJ61</accession>
<dbReference type="PANTHER" id="PTHR42711">
    <property type="entry name" value="ABC TRANSPORTER ATP-BINDING PROTEIN"/>
    <property type="match status" value="1"/>
</dbReference>
<keyword evidence="9" id="KW-1185">Reference proteome</keyword>
<dbReference type="InterPro" id="IPR027417">
    <property type="entry name" value="P-loop_NTPase"/>
</dbReference>
<comment type="subcellular location">
    <subcellularLocation>
        <location evidence="1">Cell membrane</location>
        <topology evidence="1">Peripheral membrane protein</topology>
    </subcellularLocation>
</comment>
<evidence type="ECO:0000256" key="3">
    <source>
        <dbReference type="ARBA" id="ARBA00022448"/>
    </source>
</evidence>
<evidence type="ECO:0000256" key="5">
    <source>
        <dbReference type="ARBA" id="ARBA00022840"/>
    </source>
</evidence>
<keyword evidence="3" id="KW-0813">Transport</keyword>
<evidence type="ECO:0000256" key="2">
    <source>
        <dbReference type="ARBA" id="ARBA00005417"/>
    </source>
</evidence>
<dbReference type="InterPro" id="IPR003593">
    <property type="entry name" value="AAA+_ATPase"/>
</dbReference>